<dbReference type="InterPro" id="IPR015424">
    <property type="entry name" value="PyrdxlP-dep_Trfase"/>
</dbReference>
<accession>A0A6J4SMQ1</accession>
<dbReference type="SUPFAM" id="SSF53383">
    <property type="entry name" value="PLP-dependent transferases"/>
    <property type="match status" value="1"/>
</dbReference>
<sequence length="78" mass="8676">MDTEQDARQRELVEKDNRYVWHALSRYTPVEGGGSAPAPRMIVAGGEGAWISDTEGNRYLDGMSGLWCVNVGYGREEL</sequence>
<dbReference type="Gene3D" id="3.90.1150.10">
    <property type="entry name" value="Aspartate Aminotransferase, domain 1"/>
    <property type="match status" value="1"/>
</dbReference>
<proteinExistence type="predicted"/>
<dbReference type="EMBL" id="CADCVK010000350">
    <property type="protein sequence ID" value="CAA9496311.1"/>
    <property type="molecule type" value="Genomic_DNA"/>
</dbReference>
<name>A0A6J4SMQ1_9ACTN</name>
<evidence type="ECO:0000313" key="1">
    <source>
        <dbReference type="EMBL" id="CAA9496311.1"/>
    </source>
</evidence>
<reference evidence="1" key="1">
    <citation type="submission" date="2020-02" db="EMBL/GenBank/DDBJ databases">
        <authorList>
            <person name="Meier V. D."/>
        </authorList>
    </citation>
    <scope>NUCLEOTIDE SEQUENCE</scope>
    <source>
        <strain evidence="1">AVDCRST_MAG12</strain>
    </source>
</reference>
<feature type="non-terminal residue" evidence="1">
    <location>
        <position position="78"/>
    </location>
</feature>
<dbReference type="AlphaFoldDB" id="A0A6J4SMQ1"/>
<evidence type="ECO:0008006" key="2">
    <source>
        <dbReference type="Google" id="ProtNLM"/>
    </source>
</evidence>
<organism evidence="1">
    <name type="scientific">uncultured Rubrobacteraceae bacterium</name>
    <dbReference type="NCBI Taxonomy" id="349277"/>
    <lineage>
        <taxon>Bacteria</taxon>
        <taxon>Bacillati</taxon>
        <taxon>Actinomycetota</taxon>
        <taxon>Rubrobacteria</taxon>
        <taxon>Rubrobacterales</taxon>
        <taxon>Rubrobacteraceae</taxon>
        <taxon>environmental samples</taxon>
    </lineage>
</organism>
<gene>
    <name evidence="1" type="ORF">AVDCRST_MAG12-2386</name>
</gene>
<dbReference type="InterPro" id="IPR015422">
    <property type="entry name" value="PyrdxlP-dep_Trfase_small"/>
</dbReference>
<protein>
    <recommendedName>
        <fullName evidence="2">Aminotransferase class III-fold pyridoxal phosphate-dependent enzyme</fullName>
    </recommendedName>
</protein>